<dbReference type="EMBL" id="AP022569">
    <property type="protein sequence ID" value="BBX47761.1"/>
    <property type="molecule type" value="Genomic_DNA"/>
</dbReference>
<evidence type="ECO:0000256" key="1">
    <source>
        <dbReference type="ARBA" id="ARBA00023015"/>
    </source>
</evidence>
<dbReference type="InterPro" id="IPR036390">
    <property type="entry name" value="WH_DNA-bd_sf"/>
</dbReference>
<evidence type="ECO:0000256" key="3">
    <source>
        <dbReference type="ARBA" id="ARBA00023163"/>
    </source>
</evidence>
<protein>
    <submittedName>
        <fullName evidence="5">Transcriptional regulator family protein</fullName>
    </submittedName>
</protein>
<dbReference type="InterPro" id="IPR002577">
    <property type="entry name" value="HTH_HxlR"/>
</dbReference>
<sequence length="166" mass="18476">MDTASDAMTLTGRLADGDRTGYREVCPIERALDTIGTRSALILLREAFWGTRRFEDFAQRAGFTEQIAATRLKQLVDAGVLAKQPYKSPGQRTRYEYVLTGRGRQLFPVLVSLVEFGMLLQGDARRLDLVHGDGCGAPLVTQVHCTEGHSVQLTATEARIRPKQRR</sequence>
<keyword evidence="3" id="KW-0804">Transcription</keyword>
<dbReference type="GO" id="GO:0003677">
    <property type="term" value="F:DNA binding"/>
    <property type="evidence" value="ECO:0007669"/>
    <property type="project" value="UniProtKB-KW"/>
</dbReference>
<keyword evidence="1" id="KW-0805">Transcription regulation</keyword>
<reference evidence="5 6" key="1">
    <citation type="journal article" date="2019" name="Emerg. Microbes Infect.">
        <title>Comprehensive subspecies identification of 175 nontuberculous mycobacteria species based on 7547 genomic profiles.</title>
        <authorList>
            <person name="Matsumoto Y."/>
            <person name="Kinjo T."/>
            <person name="Motooka D."/>
            <person name="Nabeya D."/>
            <person name="Jung N."/>
            <person name="Uechi K."/>
            <person name="Horii T."/>
            <person name="Iida T."/>
            <person name="Fujita J."/>
            <person name="Nakamura S."/>
        </authorList>
    </citation>
    <scope>NUCLEOTIDE SEQUENCE [LARGE SCALE GENOMIC DNA]</scope>
    <source>
        <strain evidence="5 6">JCM 12404</strain>
    </source>
</reference>
<evidence type="ECO:0000259" key="4">
    <source>
        <dbReference type="PROSITE" id="PS51118"/>
    </source>
</evidence>
<dbReference type="Proteomes" id="UP000465866">
    <property type="component" value="Chromosome"/>
</dbReference>
<dbReference type="PROSITE" id="PS51118">
    <property type="entry name" value="HTH_HXLR"/>
    <property type="match status" value="1"/>
</dbReference>
<feature type="domain" description="HTH hxlR-type" evidence="4">
    <location>
        <begin position="26"/>
        <end position="125"/>
    </location>
</feature>
<evidence type="ECO:0000313" key="6">
    <source>
        <dbReference type="Proteomes" id="UP000465866"/>
    </source>
</evidence>
<dbReference type="PANTHER" id="PTHR33204:SF18">
    <property type="entry name" value="TRANSCRIPTIONAL REGULATORY PROTEIN"/>
    <property type="match status" value="1"/>
</dbReference>
<dbReference type="SUPFAM" id="SSF46785">
    <property type="entry name" value="Winged helix' DNA-binding domain"/>
    <property type="match status" value="1"/>
</dbReference>
<name>A0A7I7L1R1_9MYCO</name>
<dbReference type="Pfam" id="PF01638">
    <property type="entry name" value="HxlR"/>
    <property type="match status" value="1"/>
</dbReference>
<dbReference type="RefSeq" id="WP_232064685.1">
    <property type="nucleotide sequence ID" value="NZ_AP022569.1"/>
</dbReference>
<organism evidence="5 6">
    <name type="scientific">Mycobacterium cookii</name>
    <dbReference type="NCBI Taxonomy" id="1775"/>
    <lineage>
        <taxon>Bacteria</taxon>
        <taxon>Bacillati</taxon>
        <taxon>Actinomycetota</taxon>
        <taxon>Actinomycetes</taxon>
        <taxon>Mycobacteriales</taxon>
        <taxon>Mycobacteriaceae</taxon>
        <taxon>Mycobacterium</taxon>
    </lineage>
</organism>
<dbReference type="Gene3D" id="1.10.10.10">
    <property type="entry name" value="Winged helix-like DNA-binding domain superfamily/Winged helix DNA-binding domain"/>
    <property type="match status" value="1"/>
</dbReference>
<gene>
    <name evidence="5" type="ORF">MCOO_37760</name>
</gene>
<keyword evidence="6" id="KW-1185">Reference proteome</keyword>
<proteinExistence type="predicted"/>
<accession>A0A7I7L1R1</accession>
<keyword evidence="2" id="KW-0238">DNA-binding</keyword>
<evidence type="ECO:0000313" key="5">
    <source>
        <dbReference type="EMBL" id="BBX47761.1"/>
    </source>
</evidence>
<evidence type="ECO:0000256" key="2">
    <source>
        <dbReference type="ARBA" id="ARBA00023125"/>
    </source>
</evidence>
<dbReference type="PANTHER" id="PTHR33204">
    <property type="entry name" value="TRANSCRIPTIONAL REGULATOR, MARR FAMILY"/>
    <property type="match status" value="1"/>
</dbReference>
<dbReference type="KEGG" id="mcoo:MCOO_37760"/>
<dbReference type="InterPro" id="IPR036388">
    <property type="entry name" value="WH-like_DNA-bd_sf"/>
</dbReference>
<dbReference type="AlphaFoldDB" id="A0A7I7L1R1"/>